<evidence type="ECO:0000259" key="2">
    <source>
        <dbReference type="PROSITE" id="PS51852"/>
    </source>
</evidence>
<gene>
    <name evidence="4" type="ORF">SBAD_LOCUS3592</name>
</gene>
<dbReference type="EMBL" id="UZAM01007836">
    <property type="protein sequence ID" value="VDP01711.1"/>
    <property type="molecule type" value="Genomic_DNA"/>
</dbReference>
<evidence type="ECO:0000259" key="3">
    <source>
        <dbReference type="PROSITE" id="PS51853"/>
    </source>
</evidence>
<reference evidence="4 5" key="2">
    <citation type="submission" date="2018-11" db="EMBL/GenBank/DDBJ databases">
        <authorList>
            <consortium name="Pathogen Informatics"/>
        </authorList>
    </citation>
    <scope>NUCLEOTIDE SEQUENCE [LARGE SCALE GENOMIC DNA]</scope>
</reference>
<keyword evidence="5" id="KW-1185">Reference proteome</keyword>
<evidence type="ECO:0000313" key="4">
    <source>
        <dbReference type="EMBL" id="VDP01711.1"/>
    </source>
</evidence>
<dbReference type="InterPro" id="IPR045786">
    <property type="entry name" value="RhoGAP_pG1_pG2"/>
</dbReference>
<dbReference type="GO" id="GO:0008361">
    <property type="term" value="P:regulation of cell size"/>
    <property type="evidence" value="ECO:0007669"/>
    <property type="project" value="TreeGrafter"/>
</dbReference>
<name>A0A183IIZ8_9BILA</name>
<dbReference type="InterPro" id="IPR051978">
    <property type="entry name" value="Rho-GAP_domain"/>
</dbReference>
<dbReference type="GO" id="GO:0007266">
    <property type="term" value="P:Rho protein signal transduction"/>
    <property type="evidence" value="ECO:0007669"/>
    <property type="project" value="TreeGrafter"/>
</dbReference>
<proteinExistence type="predicted"/>
<accession>A0A183IIZ8</accession>
<dbReference type="PROSITE" id="PS51852">
    <property type="entry name" value="PG1"/>
    <property type="match status" value="1"/>
</dbReference>
<feature type="region of interest" description="Disordered" evidence="1">
    <location>
        <begin position="739"/>
        <end position="764"/>
    </location>
</feature>
<sequence>MRDDMVDQFIAFIANPFQRKCPQRCCVDTVIQRLYPDYSARCGQKDVISPRRVIYPLRGNLLNVMIFGSEQLAKQVLDEFQLYVNDDMFEFHRTAFHVKFTVQSDSDLHDELHRWTEYRPNGILCVFSSRETLVAVQNMLFHSGLDIVNGTNDSEDDLLHSRGSGTSPLFFSGMPIVLLLVCDPTQLDDLPYLQQQGAMLATHLNILFIGLESSGNASCFTQDRRARFGGLLIEEQICQTISALISLSVEYRSSSSSPALLQPSGSRPLSDALSPLRREPDCAVLVCLMCGDDYSVELVLSPLLNMQTESMSASLVTTSVGNDLLSSVAVASQDLSSSIDHGDHRHVIRRTFRIDVFLPTAGRKLLCDLTVVAYHTAFHLCSEDVLFDACIMFYSSKRRASFAHLNTFAHLFSQPVPMLMVAVGEVVDFFSDPETKTLVTEGNRLADRIRARFTNVSRSMEQPSGIYTSFLEDVWKAKDRSYKNSIYFTDARSEGDRSPVSGGDREEYLMPASSEHFIPSSYPASDQDKNDEECHYMTLSSFWSGASMPVLSGSVNCPSWESHVVHHQRFLPGQSQRSYQSSRMFLPDVIFSQVRAFEFLFFLYLEIVIKKNKEDDGSCVLVKNEVKRMRINEKKTVQKEMKNKGEDGKQQCANLITDMFLTNICDSGAVKEPSGLRQLCLGVRDNSYDQHVVESTSSMSAGRSSDSSPKKPSSTERDAHVSVSYRPLSPPSCFMCHSSRNVSSTDDSGDKKSRSVPAPLATPENVEINSDSLVSKSTLQNLGSFEQLTADRRTCFDPAAGPFSDHDVMEKTASWLCKTPGAIVGEPLDEFGVSQLPSLQQKRHKRGKMGPCVAERVRKLDAELDLSVMEPSTSMAATATTDFDHPVIRKQRGSFGTVAMPFRMPPHGKSSLSSKAQFRSNSDECLSSSLSSLDGDLVCANYATGRRHGASNLASEARHSSALKDGDGGSYGGNGGFVRRVASSFRLCRKKAVIVESKSVPHSPVTGVRADRVFVLPPFEGIVDDDHLTSKRLGGESDVANALAQIATLAIGSKASDISDRFFILTWPFSDSDRRSDFI</sequence>
<feature type="domain" description="PG1 pseudoGTPase" evidence="2">
    <location>
        <begin position="56"/>
        <end position="243"/>
    </location>
</feature>
<evidence type="ECO:0000313" key="6">
    <source>
        <dbReference type="WBParaSite" id="SBAD_0000375801-mRNA-1"/>
    </source>
</evidence>
<dbReference type="InterPro" id="IPR039006">
    <property type="entry name" value="RhoGAP_pG2"/>
</dbReference>
<dbReference type="GO" id="GO:0005829">
    <property type="term" value="C:cytosol"/>
    <property type="evidence" value="ECO:0007669"/>
    <property type="project" value="TreeGrafter"/>
</dbReference>
<dbReference type="PANTHER" id="PTHR46005">
    <property type="entry name" value="RHO GTPASE-ACTIVATING PROTEIN 190"/>
    <property type="match status" value="1"/>
</dbReference>
<dbReference type="Pfam" id="PF19518">
    <property type="entry name" value="RhoGAP_pG1_pG2"/>
    <property type="match status" value="2"/>
</dbReference>
<dbReference type="PROSITE" id="PS51853">
    <property type="entry name" value="PG2"/>
    <property type="match status" value="1"/>
</dbReference>
<dbReference type="CDD" id="cd22207">
    <property type="entry name" value="pseudoGTPaseD_p190RhoGAP"/>
    <property type="match status" value="1"/>
</dbReference>
<dbReference type="Proteomes" id="UP000270296">
    <property type="component" value="Unassembled WGS sequence"/>
</dbReference>
<dbReference type="PANTHER" id="PTHR46005:SF4">
    <property type="entry name" value="RHO GTPASE-ACTIVATING PROTEIN 190"/>
    <property type="match status" value="1"/>
</dbReference>
<evidence type="ECO:0000256" key="1">
    <source>
        <dbReference type="SAM" id="MobiDB-lite"/>
    </source>
</evidence>
<dbReference type="GO" id="GO:0050770">
    <property type="term" value="P:regulation of axonogenesis"/>
    <property type="evidence" value="ECO:0007669"/>
    <property type="project" value="TreeGrafter"/>
</dbReference>
<feature type="region of interest" description="Disordered" evidence="1">
    <location>
        <begin position="694"/>
        <end position="723"/>
    </location>
</feature>
<feature type="domain" description="PG2 pseudoGTPase" evidence="3">
    <location>
        <begin position="283"/>
        <end position="480"/>
    </location>
</feature>
<dbReference type="GO" id="GO:0005096">
    <property type="term" value="F:GTPase activator activity"/>
    <property type="evidence" value="ECO:0007669"/>
    <property type="project" value="TreeGrafter"/>
</dbReference>
<dbReference type="InterPro" id="IPR039007">
    <property type="entry name" value="pG1"/>
</dbReference>
<feature type="compositionally biased region" description="Low complexity" evidence="1">
    <location>
        <begin position="695"/>
        <end position="712"/>
    </location>
</feature>
<dbReference type="OrthoDB" id="9994905at2759"/>
<dbReference type="AlphaFoldDB" id="A0A183IIZ8"/>
<organism evidence="6">
    <name type="scientific">Soboliphyme baturini</name>
    <dbReference type="NCBI Taxonomy" id="241478"/>
    <lineage>
        <taxon>Eukaryota</taxon>
        <taxon>Metazoa</taxon>
        <taxon>Ecdysozoa</taxon>
        <taxon>Nematoda</taxon>
        <taxon>Enoplea</taxon>
        <taxon>Dorylaimia</taxon>
        <taxon>Dioctophymatida</taxon>
        <taxon>Dioctophymatoidea</taxon>
        <taxon>Soboliphymatidae</taxon>
        <taxon>Soboliphyme</taxon>
    </lineage>
</organism>
<dbReference type="WBParaSite" id="SBAD_0000375801-mRNA-1">
    <property type="protein sequence ID" value="SBAD_0000375801-mRNA-1"/>
    <property type="gene ID" value="SBAD_0000375801"/>
</dbReference>
<reference evidence="6" key="1">
    <citation type="submission" date="2016-06" db="UniProtKB">
        <authorList>
            <consortium name="WormBaseParasite"/>
        </authorList>
    </citation>
    <scope>IDENTIFICATION</scope>
</reference>
<protein>
    <submittedName>
        <fullName evidence="6">HA2 domain-containing protein</fullName>
    </submittedName>
</protein>
<evidence type="ECO:0000313" key="5">
    <source>
        <dbReference type="Proteomes" id="UP000270296"/>
    </source>
</evidence>